<dbReference type="EMBL" id="JAUTXT010000013">
    <property type="protein sequence ID" value="KAK3675647.1"/>
    <property type="molecule type" value="Genomic_DNA"/>
</dbReference>
<evidence type="ECO:0000256" key="1">
    <source>
        <dbReference type="ARBA" id="ARBA00022553"/>
    </source>
</evidence>
<evidence type="ECO:0000256" key="3">
    <source>
        <dbReference type="ARBA" id="ARBA00022737"/>
    </source>
</evidence>
<dbReference type="InterPro" id="IPR044285">
    <property type="entry name" value="PWP1"/>
</dbReference>
<reference evidence="6" key="1">
    <citation type="submission" date="2023-07" db="EMBL/GenBank/DDBJ databases">
        <title>Black Yeasts Isolated from many extreme environments.</title>
        <authorList>
            <person name="Coleine C."/>
            <person name="Stajich J.E."/>
            <person name="Selbmann L."/>
        </authorList>
    </citation>
    <scope>NUCLEOTIDE SEQUENCE</scope>
    <source>
        <strain evidence="6">CCFEE 5485</strain>
    </source>
</reference>
<evidence type="ECO:0000313" key="6">
    <source>
        <dbReference type="EMBL" id="KAK3675647.1"/>
    </source>
</evidence>
<dbReference type="GO" id="GO:0005634">
    <property type="term" value="C:nucleus"/>
    <property type="evidence" value="ECO:0007669"/>
    <property type="project" value="TreeGrafter"/>
</dbReference>
<dbReference type="GeneID" id="89962849"/>
<dbReference type="FunFam" id="2.130.10.10:FF:000457">
    <property type="entry name" value="rRNA processing protein Pwp1"/>
    <property type="match status" value="1"/>
</dbReference>
<dbReference type="SMART" id="SM00320">
    <property type="entry name" value="WD40"/>
    <property type="match status" value="5"/>
</dbReference>
<name>A0AAE0WPL4_9PEZI</name>
<dbReference type="InterPro" id="IPR019775">
    <property type="entry name" value="WD40_repeat_CS"/>
</dbReference>
<gene>
    <name evidence="6" type="primary">PWP1</name>
    <name evidence="6" type="ORF">LTR78_004288</name>
</gene>
<evidence type="ECO:0000256" key="2">
    <source>
        <dbReference type="ARBA" id="ARBA00022574"/>
    </source>
</evidence>
<keyword evidence="1" id="KW-0597">Phosphoprotein</keyword>
<feature type="repeat" description="WD" evidence="4">
    <location>
        <begin position="413"/>
        <end position="455"/>
    </location>
</feature>
<dbReference type="Gene3D" id="2.130.10.10">
    <property type="entry name" value="YVTN repeat-like/Quinoprotein amine dehydrogenase"/>
    <property type="match status" value="2"/>
</dbReference>
<dbReference type="Pfam" id="PF00400">
    <property type="entry name" value="WD40"/>
    <property type="match status" value="3"/>
</dbReference>
<feature type="compositionally biased region" description="Acidic residues" evidence="5">
    <location>
        <begin position="525"/>
        <end position="541"/>
    </location>
</feature>
<sequence>MSGMITATTWVPRGKAAAHPTKYEFNEDEYERIVKASKLELDDAREGLEDAKQSIAKANGAAESVAARDTVNGTEEQDEVDEDEEDDDLKEYDLDNYDDEPQAMDEDGAEDDEEEGMDKSIFGTLGSLSYYKDNNDDPYLTLPTTGDASDDDEREELEITPSDNLVLAVKVEDEVAGLEVYVYEDTGSGNLYTHHDVMLPAIPLCVEWFDTRPNKATEFGNFAAVGTMDPDIELWDLDVVDNMYPTAILGQSSQTTSGAPMEPAMKKKKKKSKKANEHYHVDSVLSLAANRSHRHLLASASADKTTKLWDLNTCTAAHSYTHHTDKVCALAWHPAQSAVLLSGSYDRTIVAADMRAPNTTVPRWGVESDVEQLRWDPHNDNNFYVSTENGILHCFDARHMPTTPEQSKATWTLQAHEKSLSSFSLNPTVPGFIATASTDRTVKLWNVTEAGPSMVVSRDLGVGKVFSANFAPDDAVAFRLAVAGSKGAVQVWDTSTNRAVREAFATRVRIPEVDGEAKERLVGVELDDEIEEEEAEAEENGGEGGWESMDED</sequence>
<keyword evidence="7" id="KW-1185">Reference proteome</keyword>
<dbReference type="InterPro" id="IPR036322">
    <property type="entry name" value="WD40_repeat_dom_sf"/>
</dbReference>
<evidence type="ECO:0000313" key="7">
    <source>
        <dbReference type="Proteomes" id="UP001274830"/>
    </source>
</evidence>
<protein>
    <submittedName>
        <fullName evidence="6">rRNA-processing protein</fullName>
    </submittedName>
</protein>
<feature type="region of interest" description="Disordered" evidence="5">
    <location>
        <begin position="251"/>
        <end position="276"/>
    </location>
</feature>
<feature type="region of interest" description="Disordered" evidence="5">
    <location>
        <begin position="522"/>
        <end position="552"/>
    </location>
</feature>
<dbReference type="InterPro" id="IPR020472">
    <property type="entry name" value="WD40_PAC1"/>
</dbReference>
<dbReference type="Proteomes" id="UP001274830">
    <property type="component" value="Unassembled WGS sequence"/>
</dbReference>
<dbReference type="InterPro" id="IPR015943">
    <property type="entry name" value="WD40/YVTN_repeat-like_dom_sf"/>
</dbReference>
<evidence type="ECO:0000256" key="5">
    <source>
        <dbReference type="SAM" id="MobiDB-lite"/>
    </source>
</evidence>
<dbReference type="PROSITE" id="PS50294">
    <property type="entry name" value="WD_REPEATS_REGION"/>
    <property type="match status" value="1"/>
</dbReference>
<dbReference type="PANTHER" id="PTHR14091">
    <property type="entry name" value="PERIODIC TRYPTOPHAN PROTEIN 1"/>
    <property type="match status" value="1"/>
</dbReference>
<evidence type="ECO:0000256" key="4">
    <source>
        <dbReference type="PROSITE-ProRule" id="PRU00221"/>
    </source>
</evidence>
<feature type="repeat" description="WD" evidence="4">
    <location>
        <begin position="277"/>
        <end position="319"/>
    </location>
</feature>
<comment type="caution">
    <text evidence="6">The sequence shown here is derived from an EMBL/GenBank/DDBJ whole genome shotgun (WGS) entry which is preliminary data.</text>
</comment>
<dbReference type="InterPro" id="IPR001680">
    <property type="entry name" value="WD40_rpt"/>
</dbReference>
<proteinExistence type="predicted"/>
<feature type="compositionally biased region" description="Acidic residues" evidence="5">
    <location>
        <begin position="75"/>
        <end position="116"/>
    </location>
</feature>
<dbReference type="PRINTS" id="PR00320">
    <property type="entry name" value="GPROTEINBRPT"/>
</dbReference>
<dbReference type="PANTHER" id="PTHR14091:SF0">
    <property type="entry name" value="PERIODIC TRYPTOPHAN PROTEIN 1 HOMOLOG"/>
    <property type="match status" value="1"/>
</dbReference>
<dbReference type="SUPFAM" id="SSF50978">
    <property type="entry name" value="WD40 repeat-like"/>
    <property type="match status" value="1"/>
</dbReference>
<keyword evidence="3" id="KW-0677">Repeat</keyword>
<dbReference type="AlphaFoldDB" id="A0AAE0WPL4"/>
<dbReference type="GO" id="GO:0006364">
    <property type="term" value="P:rRNA processing"/>
    <property type="evidence" value="ECO:0007669"/>
    <property type="project" value="InterPro"/>
</dbReference>
<dbReference type="PROSITE" id="PS50082">
    <property type="entry name" value="WD_REPEATS_2"/>
    <property type="match status" value="2"/>
</dbReference>
<organism evidence="6 7">
    <name type="scientific">Recurvomyces mirabilis</name>
    <dbReference type="NCBI Taxonomy" id="574656"/>
    <lineage>
        <taxon>Eukaryota</taxon>
        <taxon>Fungi</taxon>
        <taxon>Dikarya</taxon>
        <taxon>Ascomycota</taxon>
        <taxon>Pezizomycotina</taxon>
        <taxon>Dothideomycetes</taxon>
        <taxon>Dothideomycetidae</taxon>
        <taxon>Mycosphaerellales</taxon>
        <taxon>Teratosphaeriaceae</taxon>
        <taxon>Recurvomyces</taxon>
    </lineage>
</organism>
<dbReference type="RefSeq" id="XP_064694394.1">
    <property type="nucleotide sequence ID" value="XM_064838309.1"/>
</dbReference>
<feature type="region of interest" description="Disordered" evidence="5">
    <location>
        <begin position="52"/>
        <end position="117"/>
    </location>
</feature>
<dbReference type="PROSITE" id="PS00678">
    <property type="entry name" value="WD_REPEATS_1"/>
    <property type="match status" value="2"/>
</dbReference>
<keyword evidence="2 4" id="KW-0853">WD repeat</keyword>
<accession>A0AAE0WPL4</accession>